<dbReference type="Pfam" id="PF07386">
    <property type="entry name" value="DUF1499"/>
    <property type="match status" value="1"/>
</dbReference>
<keyword evidence="3" id="KW-1185">Reference proteome</keyword>
<dbReference type="Proteomes" id="UP001302429">
    <property type="component" value="Chromosome"/>
</dbReference>
<dbReference type="EMBL" id="CP136594">
    <property type="protein sequence ID" value="WOE74214.1"/>
    <property type="molecule type" value="Genomic_DNA"/>
</dbReference>
<dbReference type="AlphaFoldDB" id="A0AA97F4L6"/>
<proteinExistence type="predicted"/>
<accession>A0AA97F4L6</accession>
<sequence>MAIDADSEARETARHWSIWLARTSLVLGILTVGGALLGAIGAGERWWSLDVGMQALTGTFFLGLITLILALLILVYYRRKGGRIVLVTVLALILSGGYVGYIGYHIAKASSLPMIHDISTDLENPPQYVTLSLRQDNYADIPGRGDPEYAGLDAFERWQVMHREGYPDIETLRFDKPVAEVIEEAEEIAIANEWKVATADTENGRLEATDTVALLKFKDDVVVRAIPDASGEGSIVDIRSVSRFGLSDIGVNAKRIRTFSAQLKDRLGS</sequence>
<name>A0AA97F4L6_9SPHN</name>
<protein>
    <submittedName>
        <fullName evidence="2">DUF1499 domain-containing protein</fullName>
    </submittedName>
</protein>
<evidence type="ECO:0000256" key="1">
    <source>
        <dbReference type="SAM" id="Phobius"/>
    </source>
</evidence>
<dbReference type="InterPro" id="IPR010865">
    <property type="entry name" value="DUF1499"/>
</dbReference>
<evidence type="ECO:0000313" key="2">
    <source>
        <dbReference type="EMBL" id="WOE74214.1"/>
    </source>
</evidence>
<dbReference type="KEGG" id="acoa:RB602_10140"/>
<feature type="transmembrane region" description="Helical" evidence="1">
    <location>
        <begin position="55"/>
        <end position="77"/>
    </location>
</feature>
<feature type="transmembrane region" description="Helical" evidence="1">
    <location>
        <begin position="20"/>
        <end position="43"/>
    </location>
</feature>
<feature type="transmembrane region" description="Helical" evidence="1">
    <location>
        <begin position="84"/>
        <end position="104"/>
    </location>
</feature>
<gene>
    <name evidence="2" type="ORF">RB602_10140</name>
</gene>
<keyword evidence="1" id="KW-0812">Transmembrane</keyword>
<keyword evidence="1" id="KW-0472">Membrane</keyword>
<keyword evidence="1" id="KW-1133">Transmembrane helix</keyword>
<reference evidence="2 3" key="1">
    <citation type="submission" date="2023-10" db="EMBL/GenBank/DDBJ databases">
        <title>Complete genome sequence of a Sphingomonadaceae bacterium.</title>
        <authorList>
            <person name="Yan C."/>
        </authorList>
    </citation>
    <scope>NUCLEOTIDE SEQUENCE [LARGE SCALE GENOMIC DNA]</scope>
    <source>
        <strain evidence="2 3">SCSIO 66989</strain>
    </source>
</reference>
<evidence type="ECO:0000313" key="3">
    <source>
        <dbReference type="Proteomes" id="UP001302429"/>
    </source>
</evidence>
<organism evidence="2 3">
    <name type="scientific">Alterisphingorhabdus coralli</name>
    <dbReference type="NCBI Taxonomy" id="3071408"/>
    <lineage>
        <taxon>Bacteria</taxon>
        <taxon>Pseudomonadati</taxon>
        <taxon>Pseudomonadota</taxon>
        <taxon>Alphaproteobacteria</taxon>
        <taxon>Sphingomonadales</taxon>
        <taxon>Sphingomonadaceae</taxon>
        <taxon>Alterisphingorhabdus (ex Yan et al. 2024)</taxon>
    </lineage>
</organism>
<dbReference type="RefSeq" id="WP_317080449.1">
    <property type="nucleotide sequence ID" value="NZ_CP136594.1"/>
</dbReference>